<keyword evidence="1" id="KW-0472">Membrane</keyword>
<evidence type="ECO:0008006" key="4">
    <source>
        <dbReference type="Google" id="ProtNLM"/>
    </source>
</evidence>
<dbReference type="EMBL" id="JAJFZV010000004">
    <property type="protein sequence ID" value="MCC3297005.1"/>
    <property type="molecule type" value="Genomic_DNA"/>
</dbReference>
<feature type="transmembrane region" description="Helical" evidence="1">
    <location>
        <begin position="12"/>
        <end position="33"/>
    </location>
</feature>
<proteinExistence type="predicted"/>
<feature type="transmembrane region" description="Helical" evidence="1">
    <location>
        <begin position="178"/>
        <end position="196"/>
    </location>
</feature>
<reference evidence="2" key="1">
    <citation type="submission" date="2021-10" db="EMBL/GenBank/DDBJ databases">
        <title>Novel species in genus Arthrobacter.</title>
        <authorList>
            <person name="Liu Y."/>
        </authorList>
    </citation>
    <scope>NUCLEOTIDE SEQUENCE</scope>
    <source>
        <strain evidence="2">Zg-Y453</strain>
    </source>
</reference>
<organism evidence="2 3">
    <name type="scientific">Arthrobacter caoxuetaonis</name>
    <dbReference type="NCBI Taxonomy" id="2886935"/>
    <lineage>
        <taxon>Bacteria</taxon>
        <taxon>Bacillati</taxon>
        <taxon>Actinomycetota</taxon>
        <taxon>Actinomycetes</taxon>
        <taxon>Micrococcales</taxon>
        <taxon>Micrococcaceae</taxon>
        <taxon>Arthrobacter</taxon>
    </lineage>
</organism>
<dbReference type="AlphaFoldDB" id="A0A9X1MCV8"/>
<keyword evidence="1" id="KW-1133">Transmembrane helix</keyword>
<evidence type="ECO:0000256" key="1">
    <source>
        <dbReference type="SAM" id="Phobius"/>
    </source>
</evidence>
<evidence type="ECO:0000313" key="2">
    <source>
        <dbReference type="EMBL" id="MCC3297005.1"/>
    </source>
</evidence>
<keyword evidence="3" id="KW-1185">Reference proteome</keyword>
<dbReference type="RefSeq" id="WP_227894762.1">
    <property type="nucleotide sequence ID" value="NZ_CP099466.1"/>
</dbReference>
<gene>
    <name evidence="2" type="ORF">LJ757_04190</name>
</gene>
<keyword evidence="1" id="KW-0812">Transmembrane</keyword>
<comment type="caution">
    <text evidence="2">The sequence shown here is derived from an EMBL/GenBank/DDBJ whole genome shotgun (WGS) entry which is preliminary data.</text>
</comment>
<feature type="transmembrane region" description="Helical" evidence="1">
    <location>
        <begin position="80"/>
        <end position="104"/>
    </location>
</feature>
<name>A0A9X1MCV8_9MICC</name>
<sequence length="210" mass="22100">MASLTHTGKPKTVQFAMISVWLVAGLAVLGSAVESFVTLSGRTPLAFGGADPRVQLISLPQINQAQLREGAVGYLVDIPLWLRALCAAPALLYVALALVAAVLLTRILREISAGRPFAAPVRKNMMALSLILIGAGLLYGTLDAAAGRAVFEVASDFRTEDFPLGADYAVISTDAPRWPYFMITSGVVGLALSSAFKAGGRLQEENDGLV</sequence>
<protein>
    <recommendedName>
        <fullName evidence="4">DUF2975 domain-containing protein</fullName>
    </recommendedName>
</protein>
<feature type="transmembrane region" description="Helical" evidence="1">
    <location>
        <begin position="125"/>
        <end position="142"/>
    </location>
</feature>
<accession>A0A9X1MCV8</accession>
<dbReference type="Proteomes" id="UP001139158">
    <property type="component" value="Unassembled WGS sequence"/>
</dbReference>
<evidence type="ECO:0000313" key="3">
    <source>
        <dbReference type="Proteomes" id="UP001139158"/>
    </source>
</evidence>